<comment type="caution">
    <text evidence="1">The sequence shown here is derived from an EMBL/GenBank/DDBJ whole genome shotgun (WGS) entry which is preliminary data.</text>
</comment>
<sequence>MIDDGNPDIEVDELMAKIHEQIAAHNVPSLLAGYGGVGADITTLVARIEESLVAAESSSQVRTSLGRSRRFLRRTPMLEDLALRVLAFLFRDQRNVNAALVEALRTSLQLNVRLCENIDRIKLRIEALER</sequence>
<dbReference type="EMBL" id="CABO01000039">
    <property type="protein sequence ID" value="CBI02569.1"/>
    <property type="molecule type" value="Genomic_DNA"/>
</dbReference>
<evidence type="ECO:0000313" key="1">
    <source>
        <dbReference type="EMBL" id="CBI02569.1"/>
    </source>
</evidence>
<dbReference type="AlphaFoldDB" id="E6Q5U8"/>
<name>E6Q5U8_9ZZZZ</name>
<reference evidence="1" key="1">
    <citation type="submission" date="2009-10" db="EMBL/GenBank/DDBJ databases">
        <title>Diversity of trophic interactions inside an arsenic-rich microbial ecosystem.</title>
        <authorList>
            <person name="Bertin P.N."/>
            <person name="Heinrich-Salmeron A."/>
            <person name="Pelletier E."/>
            <person name="Goulhen-Chollet F."/>
            <person name="Arsene-Ploetze F."/>
            <person name="Gallien S."/>
            <person name="Calteau A."/>
            <person name="Vallenet D."/>
            <person name="Casiot C."/>
            <person name="Chane-Woon-Ming B."/>
            <person name="Giloteaux L."/>
            <person name="Barakat M."/>
            <person name="Bonnefoy V."/>
            <person name="Bruneel O."/>
            <person name="Chandler M."/>
            <person name="Cleiss J."/>
            <person name="Duran R."/>
            <person name="Elbaz-Poulichet F."/>
            <person name="Fonknechten N."/>
            <person name="Lauga B."/>
            <person name="Mornico D."/>
            <person name="Ortet P."/>
            <person name="Schaeffer C."/>
            <person name="Siguier P."/>
            <person name="Alexander Thil Smith A."/>
            <person name="Van Dorsselaer A."/>
            <person name="Weissenbach J."/>
            <person name="Medigue C."/>
            <person name="Le Paslier D."/>
        </authorList>
    </citation>
    <scope>NUCLEOTIDE SEQUENCE</scope>
</reference>
<proteinExistence type="predicted"/>
<gene>
    <name evidence="1" type="ORF">CARN4_2417</name>
</gene>
<organism evidence="1">
    <name type="scientific">mine drainage metagenome</name>
    <dbReference type="NCBI Taxonomy" id="410659"/>
    <lineage>
        <taxon>unclassified sequences</taxon>
        <taxon>metagenomes</taxon>
        <taxon>ecological metagenomes</taxon>
    </lineage>
</organism>
<accession>E6Q5U8</accession>
<protein>
    <submittedName>
        <fullName evidence="1">Uncharacterized protein</fullName>
    </submittedName>
</protein>